<organism evidence="2 3">
    <name type="scientific">Sphaerimonospora thailandensis</name>
    <dbReference type="NCBI Taxonomy" id="795644"/>
    <lineage>
        <taxon>Bacteria</taxon>
        <taxon>Bacillati</taxon>
        <taxon>Actinomycetota</taxon>
        <taxon>Actinomycetes</taxon>
        <taxon>Streptosporangiales</taxon>
        <taxon>Streptosporangiaceae</taxon>
        <taxon>Sphaerimonospora</taxon>
    </lineage>
</organism>
<accession>A0A8J3VZH3</accession>
<gene>
    <name evidence="2" type="ORF">Mth01_34020</name>
</gene>
<keyword evidence="1" id="KW-0472">Membrane</keyword>
<keyword evidence="1" id="KW-1133">Transmembrane helix</keyword>
<feature type="transmembrane region" description="Helical" evidence="1">
    <location>
        <begin position="171"/>
        <end position="190"/>
    </location>
</feature>
<feature type="transmembrane region" description="Helical" evidence="1">
    <location>
        <begin position="135"/>
        <end position="159"/>
    </location>
</feature>
<feature type="transmembrane region" description="Helical" evidence="1">
    <location>
        <begin position="74"/>
        <end position="96"/>
    </location>
</feature>
<reference evidence="2" key="1">
    <citation type="submission" date="2021-01" db="EMBL/GenBank/DDBJ databases">
        <title>Whole genome shotgun sequence of Sphaerimonospora thailandensis NBRC 107569.</title>
        <authorList>
            <person name="Komaki H."/>
            <person name="Tamura T."/>
        </authorList>
    </citation>
    <scope>NUCLEOTIDE SEQUENCE</scope>
    <source>
        <strain evidence="2">NBRC 107569</strain>
    </source>
</reference>
<keyword evidence="3" id="KW-1185">Reference proteome</keyword>
<feature type="transmembrane region" description="Helical" evidence="1">
    <location>
        <begin position="40"/>
        <end position="62"/>
    </location>
</feature>
<dbReference type="EMBL" id="BOOG01000030">
    <property type="protein sequence ID" value="GIH71149.1"/>
    <property type="molecule type" value="Genomic_DNA"/>
</dbReference>
<dbReference type="Proteomes" id="UP000610966">
    <property type="component" value="Unassembled WGS sequence"/>
</dbReference>
<dbReference type="AlphaFoldDB" id="A0A8J3VZH3"/>
<proteinExistence type="predicted"/>
<evidence type="ECO:0000256" key="1">
    <source>
        <dbReference type="SAM" id="Phobius"/>
    </source>
</evidence>
<keyword evidence="1" id="KW-0812">Transmembrane</keyword>
<evidence type="ECO:0000313" key="3">
    <source>
        <dbReference type="Proteomes" id="UP000610966"/>
    </source>
</evidence>
<sequence>MRAIAWAPLLVTGVLAIAMIGLLDAGSPLDSGDSLTLLRMMGPLLGAAAGFTVLDEMAAATAANPVSRGLRHRIRCLAGGLTAGAWWAVTCAIAVARLPEGGVLRLPGMAVEAATCIVAGLLAVSVAARFYQGRAAVLAGMGGLLGVFSVTLVLHGPYWPWLYPDRPTWEVVHYGWSAALVLLLVALDVTGRGPRGTR</sequence>
<evidence type="ECO:0000313" key="2">
    <source>
        <dbReference type="EMBL" id="GIH71149.1"/>
    </source>
</evidence>
<feature type="transmembrane region" description="Helical" evidence="1">
    <location>
        <begin position="108"/>
        <end position="128"/>
    </location>
</feature>
<comment type="caution">
    <text evidence="2">The sequence shown here is derived from an EMBL/GenBank/DDBJ whole genome shotgun (WGS) entry which is preliminary data.</text>
</comment>
<name>A0A8J3VZH3_9ACTN</name>
<protein>
    <submittedName>
        <fullName evidence="2">Uncharacterized protein</fullName>
    </submittedName>
</protein>